<proteinExistence type="predicted"/>
<protein>
    <submittedName>
        <fullName evidence="3">Tetratricopeptide repeat protein</fullName>
    </submittedName>
</protein>
<evidence type="ECO:0000313" key="4">
    <source>
        <dbReference type="Proteomes" id="UP001595912"/>
    </source>
</evidence>
<feature type="region of interest" description="Disordered" evidence="1">
    <location>
        <begin position="360"/>
        <end position="394"/>
    </location>
</feature>
<dbReference type="PROSITE" id="PS50096">
    <property type="entry name" value="IQ"/>
    <property type="match status" value="1"/>
</dbReference>
<accession>A0ABV9VXK0</accession>
<dbReference type="EMBL" id="JBHSIU010000030">
    <property type="protein sequence ID" value="MFC5001122.1"/>
    <property type="molecule type" value="Genomic_DNA"/>
</dbReference>
<sequence>MRLRAYRGVPLWPSVLTEWALRAVAVLPPVALAGGAWLIWGNWIATGVAALLGAGVAFVALGAVLGDPHETLSGRRLRCALAKDPGMELHARVLAELGRRGPEGERLLREEIAGGSLPHLRELVSLLHHYQREDDVRALATQIAGSGTVEQLRVMVSTPYRYPGFARWLQAEMVTRRPDDVHERLLYAALLGESEATDEAMAELDTVMALLGDAPLDRRAADLLQRVARGFVERKRAADAEQVLRLGMRDPNVLAALAGLLVQRRKPAQAVKVLRAHPVKDDLVVNYALYLILRGRGKAAEAEALVPPGGWPRQMTRPRPAPVGPSWSYPGGTGAGVPWPGSALEGVVDGVVTGLVHRAFDSGGGGDPGYTASSDDSGYSSDPSGGGYSSDSSW</sequence>
<feature type="transmembrane region" description="Helical" evidence="2">
    <location>
        <begin position="20"/>
        <end position="40"/>
    </location>
</feature>
<evidence type="ECO:0000313" key="3">
    <source>
        <dbReference type="EMBL" id="MFC5001122.1"/>
    </source>
</evidence>
<feature type="transmembrane region" description="Helical" evidence="2">
    <location>
        <begin position="46"/>
        <end position="66"/>
    </location>
</feature>
<evidence type="ECO:0000256" key="2">
    <source>
        <dbReference type="SAM" id="Phobius"/>
    </source>
</evidence>
<keyword evidence="2" id="KW-1133">Transmembrane helix</keyword>
<keyword evidence="2" id="KW-0812">Transmembrane</keyword>
<reference evidence="4" key="1">
    <citation type="journal article" date="2019" name="Int. J. Syst. Evol. Microbiol.">
        <title>The Global Catalogue of Microorganisms (GCM) 10K type strain sequencing project: providing services to taxonomists for standard genome sequencing and annotation.</title>
        <authorList>
            <consortium name="The Broad Institute Genomics Platform"/>
            <consortium name="The Broad Institute Genome Sequencing Center for Infectious Disease"/>
            <person name="Wu L."/>
            <person name="Ma J."/>
        </authorList>
    </citation>
    <scope>NUCLEOTIDE SEQUENCE [LARGE SCALE GENOMIC DNA]</scope>
    <source>
        <strain evidence="4">CGMCC 4.7152</strain>
    </source>
</reference>
<name>A0ABV9VXK0_9ACTN</name>
<feature type="compositionally biased region" description="Low complexity" evidence="1">
    <location>
        <begin position="373"/>
        <end position="394"/>
    </location>
</feature>
<keyword evidence="2" id="KW-0472">Membrane</keyword>
<gene>
    <name evidence="3" type="ORF">ACFPIJ_25195</name>
</gene>
<keyword evidence="4" id="KW-1185">Reference proteome</keyword>
<comment type="caution">
    <text evidence="3">The sequence shown here is derived from an EMBL/GenBank/DDBJ whole genome shotgun (WGS) entry which is preliminary data.</text>
</comment>
<evidence type="ECO:0000256" key="1">
    <source>
        <dbReference type="SAM" id="MobiDB-lite"/>
    </source>
</evidence>
<dbReference type="Proteomes" id="UP001595912">
    <property type="component" value="Unassembled WGS sequence"/>
</dbReference>
<dbReference type="RefSeq" id="WP_380117820.1">
    <property type="nucleotide sequence ID" value="NZ_JBHSIU010000030.1"/>
</dbReference>
<organism evidence="3 4">
    <name type="scientific">Dactylosporangium cerinum</name>
    <dbReference type="NCBI Taxonomy" id="1434730"/>
    <lineage>
        <taxon>Bacteria</taxon>
        <taxon>Bacillati</taxon>
        <taxon>Actinomycetota</taxon>
        <taxon>Actinomycetes</taxon>
        <taxon>Micromonosporales</taxon>
        <taxon>Micromonosporaceae</taxon>
        <taxon>Dactylosporangium</taxon>
    </lineage>
</organism>